<name>A0A813QN94_9BILA</name>
<evidence type="ECO:0000313" key="4">
    <source>
        <dbReference type="Proteomes" id="UP000663829"/>
    </source>
</evidence>
<dbReference type="AlphaFoldDB" id="A0A813QN94"/>
<dbReference type="PANTHER" id="PTHR11440">
    <property type="entry name" value="LECITHIN-CHOLESTEROL ACYLTRANSFERASE-RELATED"/>
    <property type="match status" value="1"/>
</dbReference>
<dbReference type="EMBL" id="CAJNOQ010000190">
    <property type="protein sequence ID" value="CAF0769968.1"/>
    <property type="molecule type" value="Genomic_DNA"/>
</dbReference>
<feature type="transmembrane region" description="Helical" evidence="1">
    <location>
        <begin position="162"/>
        <end position="180"/>
    </location>
</feature>
<proteinExistence type="predicted"/>
<keyword evidence="4" id="KW-1185">Reference proteome</keyword>
<dbReference type="Proteomes" id="UP000681722">
    <property type="component" value="Unassembled WGS sequence"/>
</dbReference>
<dbReference type="InterPro" id="IPR003386">
    <property type="entry name" value="LACT/PDAT_acylTrfase"/>
</dbReference>
<evidence type="ECO:0000313" key="3">
    <source>
        <dbReference type="EMBL" id="CAF3551995.1"/>
    </source>
</evidence>
<keyword evidence="1" id="KW-0472">Membrane</keyword>
<dbReference type="Proteomes" id="UP000663829">
    <property type="component" value="Unassembled WGS sequence"/>
</dbReference>
<accession>A0A813QN94</accession>
<evidence type="ECO:0000256" key="1">
    <source>
        <dbReference type="SAM" id="Phobius"/>
    </source>
</evidence>
<dbReference type="GO" id="GO:0008374">
    <property type="term" value="F:O-acyltransferase activity"/>
    <property type="evidence" value="ECO:0007669"/>
    <property type="project" value="InterPro"/>
</dbReference>
<comment type="caution">
    <text evidence="2">The sequence shown here is derived from an EMBL/GenBank/DDBJ whole genome shotgun (WGS) entry which is preliminary data.</text>
</comment>
<gene>
    <name evidence="2" type="ORF">GPM918_LOCUS1870</name>
    <name evidence="3" type="ORF">SRO942_LOCUS1870</name>
</gene>
<dbReference type="OrthoDB" id="190846at2759"/>
<evidence type="ECO:0008006" key="5">
    <source>
        <dbReference type="Google" id="ProtNLM"/>
    </source>
</evidence>
<dbReference type="Gene3D" id="3.40.50.1820">
    <property type="entry name" value="alpha/beta hydrolase"/>
    <property type="match status" value="1"/>
</dbReference>
<protein>
    <recommendedName>
        <fullName evidence="5">Phospholipid:diacylglycerol acyltransferase</fullName>
    </recommendedName>
</protein>
<dbReference type="EMBL" id="CAJOBC010000190">
    <property type="protein sequence ID" value="CAF3551995.1"/>
    <property type="molecule type" value="Genomic_DNA"/>
</dbReference>
<dbReference type="Pfam" id="PF02450">
    <property type="entry name" value="LCAT"/>
    <property type="match status" value="1"/>
</dbReference>
<reference evidence="2" key="1">
    <citation type="submission" date="2021-02" db="EMBL/GenBank/DDBJ databases">
        <authorList>
            <person name="Nowell W R."/>
        </authorList>
    </citation>
    <scope>NUCLEOTIDE SEQUENCE</scope>
</reference>
<keyword evidence="1" id="KW-1133">Transmembrane helix</keyword>
<dbReference type="SUPFAM" id="SSF53474">
    <property type="entry name" value="alpha/beta-Hydrolases"/>
    <property type="match status" value="1"/>
</dbReference>
<dbReference type="InterPro" id="IPR029058">
    <property type="entry name" value="AB_hydrolase_fold"/>
</dbReference>
<evidence type="ECO:0000313" key="2">
    <source>
        <dbReference type="EMBL" id="CAF0769968.1"/>
    </source>
</evidence>
<dbReference type="GO" id="GO:0006629">
    <property type="term" value="P:lipid metabolic process"/>
    <property type="evidence" value="ECO:0007669"/>
    <property type="project" value="InterPro"/>
</dbReference>
<keyword evidence="1" id="KW-0812">Transmembrane</keyword>
<organism evidence="2 4">
    <name type="scientific">Didymodactylos carnosus</name>
    <dbReference type="NCBI Taxonomy" id="1234261"/>
    <lineage>
        <taxon>Eukaryota</taxon>
        <taxon>Metazoa</taxon>
        <taxon>Spiralia</taxon>
        <taxon>Gnathifera</taxon>
        <taxon>Rotifera</taxon>
        <taxon>Eurotatoria</taxon>
        <taxon>Bdelloidea</taxon>
        <taxon>Philodinida</taxon>
        <taxon>Philodinidae</taxon>
        <taxon>Didymodactylos</taxon>
    </lineage>
</organism>
<sequence length="781" mass="89674">MTSRNLVQGERSTDDKNSNSLYYDVDITNKSDNVNDLDENNLSTLNTLKSVEYVSDEHQHKPNIRKRNHYIDQLPEQTDLRVPADSSITNRKSLLKTLHQMLPIWVSQIFHKNISSTDDFSDSISATTIKQKHIPKQKSPSSSSSSVSLTSKKSICSFKCKHFFSVLFILFCLLYLLLYIRPEYGVTMFGIVESILKKYNLTSEEYRLRPGEIMAKYRRPSMPVIIVPGIISTALEMWNGKKCTKGRFRQRFWTSIQMVTTFGSDHLCWLEHLSLNITNWEDPIAIKLRPVLGMSAADYVFPGYWLWSKVLENLADLGYDTANLLSLGYDWRLPPQMLEERDGYFTQLKFYVEFMRKKHNKKVALISHSMGTNYVFYFLRWVTENSNNSEWIDDNIEAFLNVGGPLLGTSKAFSSVLSGEMKDTSILGDLGRNILGRVLGKLVVFPRFFRSLGSIPSMFPKGGPNIWSHCTDNKGDKMLTFSKNVYDGFAKTLIHLRKKCEEEISYKDGFDSILEEIYTKPELMEKIMTSNHSVNEFYTVLKKLAPRYMQLVEKYYNFDDNASRMKQNKNETLNNSNLFWKKDDRTWTNPLVAPLPMSKHLKIYCMYGYIKEPMTECGYQYGFYSYVDHCSSALLLFNTSATNPNENLKKGVYLGAGDATVSLVSLGYMCAGPWKQKGSELNPQSVKTIIREYIHKTTTFDILTTKLEDSLRGGPYAVTHVELLGNRDFLEDMLIIVSEPIPGTHPTNLKVNDNNVKEDRIYSNIKELSKEIMKADGYKIS</sequence>